<dbReference type="CDD" id="cd24048">
    <property type="entry name" value="ASKHA_NBD_FtsA"/>
    <property type="match status" value="1"/>
</dbReference>
<dbReference type="PIRSF" id="PIRSF003101">
    <property type="entry name" value="FtsA"/>
    <property type="match status" value="1"/>
</dbReference>
<dbReference type="EMBL" id="UOYO01000020">
    <property type="protein sequence ID" value="VAY87031.1"/>
    <property type="molecule type" value="Genomic_DNA"/>
</dbReference>
<dbReference type="PANTHER" id="PTHR32432">
    <property type="entry name" value="CELL DIVISION PROTEIN FTSA-RELATED"/>
    <property type="match status" value="1"/>
</dbReference>
<dbReference type="Pfam" id="PF14450">
    <property type="entry name" value="FtsA"/>
    <property type="match status" value="1"/>
</dbReference>
<dbReference type="InterPro" id="IPR043129">
    <property type="entry name" value="ATPase_NBD"/>
</dbReference>
<dbReference type="NCBIfam" id="TIGR01174">
    <property type="entry name" value="ftsA"/>
    <property type="match status" value="1"/>
</dbReference>
<dbReference type="InterPro" id="IPR020823">
    <property type="entry name" value="Cell_div_FtsA"/>
</dbReference>
<proteinExistence type="inferred from homology"/>
<dbReference type="Gene3D" id="3.30.420.40">
    <property type="match status" value="1"/>
</dbReference>
<name>A0A3B1E719_9ZZZZ</name>
<dbReference type="InterPro" id="IPR050696">
    <property type="entry name" value="FtsA/MreB"/>
</dbReference>
<reference evidence="6" key="1">
    <citation type="submission" date="2018-10" db="EMBL/GenBank/DDBJ databases">
        <authorList>
            <person name="Aoki K."/>
        </authorList>
    </citation>
    <scope>NUCLEOTIDE SEQUENCE</scope>
</reference>
<dbReference type="SMART" id="SM00842">
    <property type="entry name" value="FtsA"/>
    <property type="match status" value="1"/>
</dbReference>
<dbReference type="HAMAP" id="MF_02033">
    <property type="entry name" value="FtsA"/>
    <property type="match status" value="1"/>
</dbReference>
<dbReference type="SUPFAM" id="SSF53067">
    <property type="entry name" value="Actin-like ATPase domain"/>
    <property type="match status" value="2"/>
</dbReference>
<dbReference type="GO" id="GO:0051301">
    <property type="term" value="P:cell division"/>
    <property type="evidence" value="ECO:0007669"/>
    <property type="project" value="UniProtKB-KW"/>
</dbReference>
<evidence type="ECO:0000259" key="5">
    <source>
        <dbReference type="SMART" id="SM00842"/>
    </source>
</evidence>
<evidence type="ECO:0000256" key="4">
    <source>
        <dbReference type="ARBA" id="ARBA00023306"/>
    </source>
</evidence>
<dbReference type="Gene3D" id="3.30.1490.110">
    <property type="match status" value="1"/>
</dbReference>
<evidence type="ECO:0000256" key="3">
    <source>
        <dbReference type="ARBA" id="ARBA00023136"/>
    </source>
</evidence>
<keyword evidence="3" id="KW-0472">Membrane</keyword>
<keyword evidence="1" id="KW-1003">Cell membrane</keyword>
<dbReference type="InterPro" id="IPR003494">
    <property type="entry name" value="SHS2_FtsA"/>
</dbReference>
<evidence type="ECO:0000313" key="6">
    <source>
        <dbReference type="EMBL" id="VAY87031.1"/>
    </source>
</evidence>
<accession>A0A3B1E719</accession>
<gene>
    <name evidence="6" type="ORF">MNB_ARC-1_618</name>
</gene>
<keyword evidence="2 6" id="KW-0132">Cell division</keyword>
<protein>
    <submittedName>
        <fullName evidence="6">Cell division protein FtsA</fullName>
    </submittedName>
</protein>
<sequence length="446" mass="48998">MNNNAILALDIGSTKITAIIAQNDLNNRINILGVGNLKSNGINKGSIVDINLASDTVNKAIDIAKKSCEIDIQKTFVSISSANSKSVRSSGVASIQSGQITYNEINQVLQMALYNANIIPEYEAIHVLPLYFKIDDSSAIINPLNMYGSRLEVYVNIVTVKKTTLINTQNTLKKSNILATNFVLSGYASSIAILTNEQKKIGIAVFDLGGSTSELTVFQNGTISYNDCIPIGSENITSDLSIMLHTPYKAANMIKNQYGTLVITEDDYNISENQTISKVKIPLLGNESESQEIPLTKIQPIIHARIEELLILLKDKLISSNMLEHINGGIVITGGMSKTIGIKELANKIFDDIPIKISTPINIGNGYIDFNNPALSTIVGLLQYALDTDPFFEIDSNKELRKKVEKQKITNDIAINTIKQEDTFSSIDIKDNIKENTLWDKLGKWL</sequence>
<organism evidence="6">
    <name type="scientific">hydrothermal vent metagenome</name>
    <dbReference type="NCBI Taxonomy" id="652676"/>
    <lineage>
        <taxon>unclassified sequences</taxon>
        <taxon>metagenomes</taxon>
        <taxon>ecological metagenomes</taxon>
    </lineage>
</organism>
<dbReference type="GO" id="GO:0032153">
    <property type="term" value="C:cell division site"/>
    <property type="evidence" value="ECO:0007669"/>
    <property type="project" value="TreeGrafter"/>
</dbReference>
<feature type="domain" description="SHS2" evidence="5">
    <location>
        <begin position="6"/>
        <end position="193"/>
    </location>
</feature>
<evidence type="ECO:0000256" key="2">
    <source>
        <dbReference type="ARBA" id="ARBA00022618"/>
    </source>
</evidence>
<dbReference type="Pfam" id="PF02491">
    <property type="entry name" value="SHS2_FTSA"/>
    <property type="match status" value="1"/>
</dbReference>
<evidence type="ECO:0000256" key="1">
    <source>
        <dbReference type="ARBA" id="ARBA00022475"/>
    </source>
</evidence>
<dbReference type="PANTHER" id="PTHR32432:SF4">
    <property type="entry name" value="CELL DIVISION PROTEIN FTSA"/>
    <property type="match status" value="1"/>
</dbReference>
<dbReference type="GO" id="GO:0009898">
    <property type="term" value="C:cytoplasmic side of plasma membrane"/>
    <property type="evidence" value="ECO:0007669"/>
    <property type="project" value="TreeGrafter"/>
</dbReference>
<dbReference type="AlphaFoldDB" id="A0A3B1E719"/>
<keyword evidence="4" id="KW-0131">Cell cycle</keyword>